<protein>
    <submittedName>
        <fullName evidence="1">Uncharacterized protein</fullName>
    </submittedName>
</protein>
<evidence type="ECO:0000313" key="2">
    <source>
        <dbReference type="Proteomes" id="UP000327013"/>
    </source>
</evidence>
<keyword evidence="2" id="KW-1185">Reference proteome</keyword>
<comment type="caution">
    <text evidence="1">The sequence shown here is derived from an EMBL/GenBank/DDBJ whole genome shotgun (WGS) entry which is preliminary data.</text>
</comment>
<accession>A0A5N6KPC0</accession>
<dbReference type="EMBL" id="VIBQ01000009">
    <property type="protein sequence ID" value="KAB8337111.1"/>
    <property type="molecule type" value="Genomic_DNA"/>
</dbReference>
<gene>
    <name evidence="1" type="ORF">FH972_021415</name>
</gene>
<evidence type="ECO:0000313" key="1">
    <source>
        <dbReference type="EMBL" id="KAB8337111.1"/>
    </source>
</evidence>
<sequence>MTSMHILASDSMCRYPSIVFRGLEGSISGGRERSNMSKTTTLVDLTRPVSGRSRS</sequence>
<name>A0A5N6KPC0_9ROSI</name>
<proteinExistence type="predicted"/>
<organism evidence="1 2">
    <name type="scientific">Carpinus fangiana</name>
    <dbReference type="NCBI Taxonomy" id="176857"/>
    <lineage>
        <taxon>Eukaryota</taxon>
        <taxon>Viridiplantae</taxon>
        <taxon>Streptophyta</taxon>
        <taxon>Embryophyta</taxon>
        <taxon>Tracheophyta</taxon>
        <taxon>Spermatophyta</taxon>
        <taxon>Magnoliopsida</taxon>
        <taxon>eudicotyledons</taxon>
        <taxon>Gunneridae</taxon>
        <taxon>Pentapetalae</taxon>
        <taxon>rosids</taxon>
        <taxon>fabids</taxon>
        <taxon>Fagales</taxon>
        <taxon>Betulaceae</taxon>
        <taxon>Carpinus</taxon>
    </lineage>
</organism>
<reference evidence="1 2" key="1">
    <citation type="submission" date="2019-06" db="EMBL/GenBank/DDBJ databases">
        <title>A chromosomal-level reference genome of Carpinus fangiana (Coryloideae, Betulaceae).</title>
        <authorList>
            <person name="Yang X."/>
            <person name="Wang Z."/>
            <person name="Zhang L."/>
            <person name="Hao G."/>
            <person name="Liu J."/>
            <person name="Yang Y."/>
        </authorList>
    </citation>
    <scope>NUCLEOTIDE SEQUENCE [LARGE SCALE GENOMIC DNA]</scope>
    <source>
        <strain evidence="1">Cfa_2016G</strain>
        <tissue evidence="1">Leaf</tissue>
    </source>
</reference>
<dbReference type="Proteomes" id="UP000327013">
    <property type="component" value="Unassembled WGS sequence"/>
</dbReference>
<dbReference type="AlphaFoldDB" id="A0A5N6KPC0"/>